<proteinExistence type="inferred from homology"/>
<feature type="compositionally biased region" description="Polar residues" evidence="4">
    <location>
        <begin position="415"/>
        <end position="446"/>
    </location>
</feature>
<evidence type="ECO:0000256" key="2">
    <source>
        <dbReference type="ARBA" id="ARBA00022857"/>
    </source>
</evidence>
<dbReference type="GO" id="GO:0004553">
    <property type="term" value="F:hydrolase activity, hydrolyzing O-glycosyl compounds"/>
    <property type="evidence" value="ECO:0007669"/>
    <property type="project" value="InterPro"/>
</dbReference>
<protein>
    <recommendedName>
        <fullName evidence="5">GH16 domain-containing protein</fullName>
    </recommendedName>
</protein>
<dbReference type="Gene3D" id="2.60.120.200">
    <property type="match status" value="1"/>
</dbReference>
<dbReference type="OrthoDB" id="192832at2759"/>
<dbReference type="PROSITE" id="PS51762">
    <property type="entry name" value="GH16_2"/>
    <property type="match status" value="1"/>
</dbReference>
<evidence type="ECO:0000256" key="3">
    <source>
        <dbReference type="ARBA" id="ARBA00023002"/>
    </source>
</evidence>
<evidence type="ECO:0000313" key="7">
    <source>
        <dbReference type="Proteomes" id="UP000541558"/>
    </source>
</evidence>
<dbReference type="SUPFAM" id="SSF49899">
    <property type="entry name" value="Concanavalin A-like lectins/glucanases"/>
    <property type="match status" value="1"/>
</dbReference>
<comment type="caution">
    <text evidence="6">The sequence shown here is derived from an EMBL/GenBank/DDBJ whole genome shotgun (WGS) entry which is preliminary data.</text>
</comment>
<evidence type="ECO:0000313" key="6">
    <source>
        <dbReference type="EMBL" id="KAF5334748.1"/>
    </source>
</evidence>
<dbReference type="PRINTS" id="PR00081">
    <property type="entry name" value="GDHRDH"/>
</dbReference>
<dbReference type="CDD" id="cd02181">
    <property type="entry name" value="GH16_fungal_Lam16A_glucanase"/>
    <property type="match status" value="1"/>
</dbReference>
<dbReference type="Gene3D" id="3.40.50.720">
    <property type="entry name" value="NAD(P)-binding Rossmann-like Domain"/>
    <property type="match status" value="1"/>
</dbReference>
<dbReference type="Proteomes" id="UP000541558">
    <property type="component" value="Unassembled WGS sequence"/>
</dbReference>
<dbReference type="PROSITE" id="PS00061">
    <property type="entry name" value="ADH_SHORT"/>
    <property type="match status" value="1"/>
</dbReference>
<dbReference type="AlphaFoldDB" id="A0A8H5C5Y9"/>
<dbReference type="InterPro" id="IPR036291">
    <property type="entry name" value="NAD(P)-bd_dom_sf"/>
</dbReference>
<evidence type="ECO:0000256" key="4">
    <source>
        <dbReference type="SAM" id="MobiDB-lite"/>
    </source>
</evidence>
<sequence length="777" mass="85097">MQIDHPNTVLAANPQRRDCTRPSLPIYPMRILSPILLYAFLHNTFRIFAYEIVDNFSGATFFDKWDFYGHWDNLTLGDVWWLNRTQATDQKLAFINGAGNAVIKVDNASDVLWNEKRNTVRITTQSAYDLGSVWIADVLHMPYGCSVWPALWTMGTEWPYNGEIDIIEGINEVDRNQLSLHTRAGCMHTTPPGGQIGVSGEANCSAPSGCTVFEQKKFSYGRDFGASGGGVFAAQFDASGSARFGSLDDYVNSTWSTLPSIWYWPRGLIPSSVYSAGPTSSMTLDDWGTPSATFPSTNTCNITQFFGPQKLVLDITLCGTWASLPELYAPQCNDSGPTGICYNDNVVGPGGRYDNAYFEIPYIRTYTTRAGMPPPTTATVTSNSASPTPGSSGSSSLDGGDDSISSAEWNGGQGTVSSSHTWHSPNPNDTRPFKQQTMAPTDTSALKPTVHKSFDVEKDVVDMKGKVVIVTGGNTGIGLETVKQLLRAKTRKIYLAARNETRANEAIKSLAVEGLIVPGEAEVFWHKLDLSDPKEAKASAEEFIQKETRLDVLINNAADMYSLDIGKYGVSTLHIVNHISPYVFTKTLLPLLKKTAQEPDSDVRIVNLTSMAYSQVPTPVSYKKVEDFNVKYSYRPFAGLIRYANSKLAMMLWSRHLQSQLVASESLGNGITVLIVHPGVVTSFRVKTPFLEGPINALARVLLGMVEPNVGCLTSIFAAASKQVRDERERYQADGGVYMQDAPVPGTVKKMTATATDDQLKEDLIATTEQFLKDIGL</sequence>
<evidence type="ECO:0000259" key="5">
    <source>
        <dbReference type="PROSITE" id="PS51762"/>
    </source>
</evidence>
<dbReference type="InterPro" id="IPR002347">
    <property type="entry name" value="SDR_fam"/>
</dbReference>
<dbReference type="SUPFAM" id="SSF51735">
    <property type="entry name" value="NAD(P)-binding Rossmann-fold domains"/>
    <property type="match status" value="1"/>
</dbReference>
<dbReference type="PANTHER" id="PTHR24320:SF282">
    <property type="entry name" value="WW DOMAIN-CONTAINING OXIDOREDUCTASE"/>
    <property type="match status" value="1"/>
</dbReference>
<dbReference type="Pfam" id="PF00106">
    <property type="entry name" value="adh_short"/>
    <property type="match status" value="1"/>
</dbReference>
<dbReference type="Pfam" id="PF26113">
    <property type="entry name" value="GH16_XgeA"/>
    <property type="match status" value="2"/>
</dbReference>
<dbReference type="GO" id="GO:0016491">
    <property type="term" value="F:oxidoreductase activity"/>
    <property type="evidence" value="ECO:0007669"/>
    <property type="project" value="UniProtKB-KW"/>
</dbReference>
<feature type="compositionally biased region" description="Low complexity" evidence="4">
    <location>
        <begin position="382"/>
        <end position="406"/>
    </location>
</feature>
<keyword evidence="2" id="KW-0521">NADP</keyword>
<dbReference type="InterPro" id="IPR013320">
    <property type="entry name" value="ConA-like_dom_sf"/>
</dbReference>
<dbReference type="PANTHER" id="PTHR24320">
    <property type="entry name" value="RETINOL DEHYDROGENASE"/>
    <property type="match status" value="1"/>
</dbReference>
<accession>A0A8H5C5Y9</accession>
<name>A0A8H5C5Y9_9AGAR</name>
<keyword evidence="3" id="KW-0560">Oxidoreductase</keyword>
<reference evidence="6 7" key="1">
    <citation type="journal article" date="2020" name="ISME J.">
        <title>Uncovering the hidden diversity of litter-decomposition mechanisms in mushroom-forming fungi.</title>
        <authorList>
            <person name="Floudas D."/>
            <person name="Bentzer J."/>
            <person name="Ahren D."/>
            <person name="Johansson T."/>
            <person name="Persson P."/>
            <person name="Tunlid A."/>
        </authorList>
    </citation>
    <scope>NUCLEOTIDE SEQUENCE [LARGE SCALE GENOMIC DNA]</scope>
    <source>
        <strain evidence="6 7">CBS 175.51</strain>
    </source>
</reference>
<evidence type="ECO:0000256" key="1">
    <source>
        <dbReference type="ARBA" id="ARBA00006484"/>
    </source>
</evidence>
<dbReference type="EMBL" id="JAACJK010000066">
    <property type="protein sequence ID" value="KAF5334748.1"/>
    <property type="molecule type" value="Genomic_DNA"/>
</dbReference>
<feature type="region of interest" description="Disordered" evidence="4">
    <location>
        <begin position="368"/>
        <end position="446"/>
    </location>
</feature>
<dbReference type="GO" id="GO:0005975">
    <property type="term" value="P:carbohydrate metabolic process"/>
    <property type="evidence" value="ECO:0007669"/>
    <property type="project" value="InterPro"/>
</dbReference>
<comment type="similarity">
    <text evidence="1">Belongs to the short-chain dehydrogenases/reductases (SDR) family.</text>
</comment>
<gene>
    <name evidence="6" type="ORF">D9611_012971</name>
</gene>
<feature type="domain" description="GH16" evidence="5">
    <location>
        <begin position="43"/>
        <end position="330"/>
    </location>
</feature>
<dbReference type="InterPro" id="IPR000757">
    <property type="entry name" value="Beta-glucanase-like"/>
</dbReference>
<organism evidence="6 7">
    <name type="scientific">Ephemerocybe angulata</name>
    <dbReference type="NCBI Taxonomy" id="980116"/>
    <lineage>
        <taxon>Eukaryota</taxon>
        <taxon>Fungi</taxon>
        <taxon>Dikarya</taxon>
        <taxon>Basidiomycota</taxon>
        <taxon>Agaricomycotina</taxon>
        <taxon>Agaricomycetes</taxon>
        <taxon>Agaricomycetidae</taxon>
        <taxon>Agaricales</taxon>
        <taxon>Agaricineae</taxon>
        <taxon>Psathyrellaceae</taxon>
        <taxon>Ephemerocybe</taxon>
    </lineage>
</organism>
<dbReference type="InterPro" id="IPR020904">
    <property type="entry name" value="Sc_DH/Rdtase_CS"/>
</dbReference>
<keyword evidence="7" id="KW-1185">Reference proteome</keyword>